<dbReference type="PANTHER" id="PTHR34849:SF3">
    <property type="entry name" value="SSR2962 PROTEIN"/>
    <property type="match status" value="1"/>
</dbReference>
<gene>
    <name evidence="1" type="ORF">DM484_03565</name>
</gene>
<evidence type="ECO:0000313" key="1">
    <source>
        <dbReference type="EMBL" id="PZN83940.1"/>
    </source>
</evidence>
<protein>
    <submittedName>
        <fullName evidence="1">Antitoxin</fullName>
    </submittedName>
</protein>
<dbReference type="Gene3D" id="1.10.10.10">
    <property type="entry name" value="Winged helix-like DNA-binding domain superfamily/Winged helix DNA-binding domain"/>
    <property type="match status" value="1"/>
</dbReference>
<accession>A0A2W4T9K8</accession>
<dbReference type="Pfam" id="PF04255">
    <property type="entry name" value="DUF433"/>
    <property type="match status" value="1"/>
</dbReference>
<dbReference type="PANTHER" id="PTHR34849">
    <property type="entry name" value="SSL5025 PROTEIN"/>
    <property type="match status" value="1"/>
</dbReference>
<dbReference type="InterPro" id="IPR007367">
    <property type="entry name" value="DUF433"/>
</dbReference>
<organism evidence="1 2">
    <name type="scientific">Candidatus Methylumidiphilus alinenensis</name>
    <dbReference type="NCBI Taxonomy" id="2202197"/>
    <lineage>
        <taxon>Bacteria</taxon>
        <taxon>Pseudomonadati</taxon>
        <taxon>Pseudomonadota</taxon>
        <taxon>Gammaproteobacteria</taxon>
        <taxon>Methylococcales</taxon>
        <taxon>Candidatus Methylumidiphilus</taxon>
    </lineage>
</organism>
<dbReference type="InterPro" id="IPR009057">
    <property type="entry name" value="Homeodomain-like_sf"/>
</dbReference>
<proteinExistence type="predicted"/>
<name>A0A2W4T9K8_9GAMM</name>
<reference evidence="1 2" key="1">
    <citation type="journal article" date="2018" name="Aquat. Microb. Ecol.">
        <title>Gammaproteobacterial methanotrophs dominate.</title>
        <authorList>
            <person name="Rissanen A.J."/>
            <person name="Saarenheimo J."/>
            <person name="Tiirola M."/>
            <person name="Peura S."/>
            <person name="Aalto S.L."/>
            <person name="Karvinen A."/>
            <person name="Nykanen H."/>
        </authorList>
    </citation>
    <scope>NUCLEOTIDE SEQUENCE [LARGE SCALE GENOMIC DNA]</scope>
    <source>
        <strain evidence="1">AMbin10</strain>
    </source>
</reference>
<dbReference type="Proteomes" id="UP000249396">
    <property type="component" value="Unassembled WGS sequence"/>
</dbReference>
<sequence>MNWKDRIIVDTAVLVGKPIIKGTRISVELILDRAADGWTMEDILASYPHITREDVLADLSFAAEIFWEERFVAIGKVTA</sequence>
<dbReference type="SUPFAM" id="SSF46689">
    <property type="entry name" value="Homeodomain-like"/>
    <property type="match status" value="1"/>
</dbReference>
<comment type="caution">
    <text evidence="1">The sequence shown here is derived from an EMBL/GenBank/DDBJ whole genome shotgun (WGS) entry which is preliminary data.</text>
</comment>
<dbReference type="InterPro" id="IPR036388">
    <property type="entry name" value="WH-like_DNA-bd_sf"/>
</dbReference>
<dbReference type="EMBL" id="QJPH01000171">
    <property type="protein sequence ID" value="PZN83940.1"/>
    <property type="molecule type" value="Genomic_DNA"/>
</dbReference>
<dbReference type="AlphaFoldDB" id="A0A2W4T9K8"/>
<evidence type="ECO:0000313" key="2">
    <source>
        <dbReference type="Proteomes" id="UP000249396"/>
    </source>
</evidence>